<dbReference type="Proteomes" id="UP000824998">
    <property type="component" value="Unassembled WGS sequence"/>
</dbReference>
<keyword evidence="3" id="KW-1185">Reference proteome</keyword>
<protein>
    <submittedName>
        <fullName evidence="2">Uncharacterized protein</fullName>
    </submittedName>
</protein>
<feature type="compositionally biased region" description="Polar residues" evidence="1">
    <location>
        <begin position="39"/>
        <end position="51"/>
    </location>
</feature>
<evidence type="ECO:0000313" key="3">
    <source>
        <dbReference type="Proteomes" id="UP000824998"/>
    </source>
</evidence>
<dbReference type="EMBL" id="MU251483">
    <property type="protein sequence ID" value="KAG9233867.1"/>
    <property type="molecule type" value="Genomic_DNA"/>
</dbReference>
<accession>A0A9P7YIL7</accession>
<feature type="region of interest" description="Disordered" evidence="1">
    <location>
        <begin position="1"/>
        <end position="20"/>
    </location>
</feature>
<evidence type="ECO:0000256" key="1">
    <source>
        <dbReference type="SAM" id="MobiDB-lite"/>
    </source>
</evidence>
<comment type="caution">
    <text evidence="2">The sequence shown here is derived from an EMBL/GenBank/DDBJ whole genome shotgun (WGS) entry which is preliminary data.</text>
</comment>
<feature type="region of interest" description="Disordered" evidence="1">
    <location>
        <begin position="39"/>
        <end position="66"/>
    </location>
</feature>
<gene>
    <name evidence="2" type="ORF">BJ875DRAFT_30892</name>
</gene>
<evidence type="ECO:0000313" key="2">
    <source>
        <dbReference type="EMBL" id="KAG9233867.1"/>
    </source>
</evidence>
<name>A0A9P7YIL7_9HELO</name>
<proteinExistence type="predicted"/>
<reference evidence="2" key="1">
    <citation type="journal article" date="2021" name="IMA Fungus">
        <title>Genomic characterization of three marine fungi, including Emericellopsis atlantica sp. nov. with signatures of a generalist lifestyle and marine biomass degradation.</title>
        <authorList>
            <person name="Hagestad O.C."/>
            <person name="Hou L."/>
            <person name="Andersen J.H."/>
            <person name="Hansen E.H."/>
            <person name="Altermark B."/>
            <person name="Li C."/>
            <person name="Kuhnert E."/>
            <person name="Cox R.J."/>
            <person name="Crous P.W."/>
            <person name="Spatafora J.W."/>
            <person name="Lail K."/>
            <person name="Amirebrahimi M."/>
            <person name="Lipzen A."/>
            <person name="Pangilinan J."/>
            <person name="Andreopoulos W."/>
            <person name="Hayes R.D."/>
            <person name="Ng V."/>
            <person name="Grigoriev I.V."/>
            <person name="Jackson S.A."/>
            <person name="Sutton T.D.S."/>
            <person name="Dobson A.D.W."/>
            <person name="Rama T."/>
        </authorList>
    </citation>
    <scope>NUCLEOTIDE SEQUENCE</scope>
    <source>
        <strain evidence="2">TRa018bII</strain>
    </source>
</reference>
<organism evidence="2 3">
    <name type="scientific">Amylocarpus encephaloides</name>
    <dbReference type="NCBI Taxonomy" id="45428"/>
    <lineage>
        <taxon>Eukaryota</taxon>
        <taxon>Fungi</taxon>
        <taxon>Dikarya</taxon>
        <taxon>Ascomycota</taxon>
        <taxon>Pezizomycotina</taxon>
        <taxon>Leotiomycetes</taxon>
        <taxon>Helotiales</taxon>
        <taxon>Helotiales incertae sedis</taxon>
        <taxon>Amylocarpus</taxon>
    </lineage>
</organism>
<sequence>MADQQVSDYQEGMDWESGHYSTMHRGQDSSFFEKLDANASNGATTSPQDLSFTHDERLHGSPVDGFKASPTQLLQLFLADRNGWEMWGDEFGHKENRYYVNISTKEIKRSLVDPPLPGAETNIFKLNAERQQKVESQSPLILNDENDMEWPVAIVRPSEEPDFTAKTDAWVANAEADESQQGMTLGDPYGSPHHPLVENSNFLQPAVGEKTSKRVEQFRDHQVTGLQLEDIARELEEIRI</sequence>
<dbReference type="AlphaFoldDB" id="A0A9P7YIL7"/>